<dbReference type="PANTHER" id="PTHR34473:SF2">
    <property type="entry name" value="UPF0699 TRANSMEMBRANE PROTEIN YDBT"/>
    <property type="match status" value="1"/>
</dbReference>
<reference evidence="1" key="1">
    <citation type="submission" date="2014-01" db="EMBL/GenBank/DDBJ databases">
        <authorList>
            <person name="Brown-Elliot B."/>
            <person name="Wallace R."/>
            <person name="Lenaerts A."/>
            <person name="Ordway D."/>
            <person name="DeGroote M.A."/>
            <person name="Parker T."/>
            <person name="Sizemore C."/>
            <person name="Tallon L.J."/>
            <person name="Sadzewicz L.K."/>
            <person name="Sengamalay N."/>
            <person name="Fraser C.M."/>
            <person name="Hine E."/>
            <person name="Shefchek K.A."/>
            <person name="Das S.P."/>
            <person name="Tettelin H."/>
        </authorList>
    </citation>
    <scope>NUCLEOTIDE SEQUENCE [LARGE SCALE GENOMIC DNA]</scope>
    <source>
        <strain evidence="1">4042</strain>
    </source>
</reference>
<evidence type="ECO:0000313" key="1">
    <source>
        <dbReference type="EMBL" id="EUA68775.1"/>
    </source>
</evidence>
<dbReference type="PANTHER" id="PTHR34473">
    <property type="entry name" value="UPF0699 TRANSMEMBRANE PROTEIN YDBS"/>
    <property type="match status" value="1"/>
</dbReference>
<keyword evidence="1" id="KW-0472">Membrane</keyword>
<name>X8DMW7_MYCXE</name>
<sequence>MVVLLASVVLAVLRSLTTYGNLVLTRRAEVLHLRHGLLRVREHTYDMGRLRGGTLRQPLLVRMFGGARLDAVMTGVGGAGESSMLLPRAQFTPPSRC</sequence>
<dbReference type="EMBL" id="JAOB01000013">
    <property type="protein sequence ID" value="EUA68775.1"/>
    <property type="molecule type" value="Genomic_DNA"/>
</dbReference>
<keyword evidence="1" id="KW-0812">Transmembrane</keyword>
<accession>X8DMW7</accession>
<dbReference type="AlphaFoldDB" id="X8DMW7"/>
<dbReference type="PATRIC" id="fig|1299334.3.peg.1456"/>
<protein>
    <submittedName>
        <fullName evidence="1">Putative TRANSMEMBRANE domain protein</fullName>
    </submittedName>
</protein>
<comment type="caution">
    <text evidence="1">The sequence shown here is derived from an EMBL/GenBank/DDBJ whole genome shotgun (WGS) entry which is preliminary data.</text>
</comment>
<proteinExistence type="predicted"/>
<gene>
    <name evidence="1" type="ORF">I553_1963</name>
</gene>
<organism evidence="1">
    <name type="scientific">Mycobacterium xenopi 4042</name>
    <dbReference type="NCBI Taxonomy" id="1299334"/>
    <lineage>
        <taxon>Bacteria</taxon>
        <taxon>Bacillati</taxon>
        <taxon>Actinomycetota</taxon>
        <taxon>Actinomycetes</taxon>
        <taxon>Mycobacteriales</taxon>
        <taxon>Mycobacteriaceae</taxon>
        <taxon>Mycobacterium</taxon>
    </lineage>
</organism>